<comment type="caution">
    <text evidence="1">The sequence shown here is derived from an EMBL/GenBank/DDBJ whole genome shotgun (WGS) entry which is preliminary data.</text>
</comment>
<dbReference type="RefSeq" id="WP_154376742.1">
    <property type="nucleotide sequence ID" value="NZ_WKJK01000006.1"/>
</dbReference>
<dbReference type="Proteomes" id="UP000433309">
    <property type="component" value="Unassembled WGS sequence"/>
</dbReference>
<keyword evidence="2" id="KW-1185">Reference proteome</keyword>
<organism evidence="1 2">
    <name type="scientific">Duganella guangzhouensis</name>
    <dbReference type="NCBI Taxonomy" id="2666084"/>
    <lineage>
        <taxon>Bacteria</taxon>
        <taxon>Pseudomonadati</taxon>
        <taxon>Pseudomonadota</taxon>
        <taxon>Betaproteobacteria</taxon>
        <taxon>Burkholderiales</taxon>
        <taxon>Oxalobacteraceae</taxon>
        <taxon>Telluria group</taxon>
        <taxon>Duganella</taxon>
    </lineage>
</organism>
<proteinExistence type="predicted"/>
<protein>
    <submittedName>
        <fullName evidence="1">Uncharacterized protein</fullName>
    </submittedName>
</protein>
<dbReference type="EMBL" id="WKJK01000006">
    <property type="protein sequence ID" value="MRW90867.1"/>
    <property type="molecule type" value="Genomic_DNA"/>
</dbReference>
<reference evidence="1 2" key="1">
    <citation type="submission" date="2019-11" db="EMBL/GenBank/DDBJ databases">
        <title>Novel species isolated from a subtropical stream in China.</title>
        <authorList>
            <person name="Lu H."/>
        </authorList>
    </citation>
    <scope>NUCLEOTIDE SEQUENCE [LARGE SCALE GENOMIC DNA]</scope>
    <source>
        <strain evidence="1 2">FT80W</strain>
    </source>
</reference>
<dbReference type="AlphaFoldDB" id="A0A6I2L0Y1"/>
<evidence type="ECO:0000313" key="2">
    <source>
        <dbReference type="Proteomes" id="UP000433309"/>
    </source>
</evidence>
<gene>
    <name evidence="1" type="ORF">GJ699_12780</name>
</gene>
<accession>A0A6I2L0Y1</accession>
<evidence type="ECO:0000313" key="1">
    <source>
        <dbReference type="EMBL" id="MRW90867.1"/>
    </source>
</evidence>
<sequence length="118" mass="12972">MTAEELFLSEVAKIHRYWVKTATQVLTDESTDLFAFENEDGIRKLQMAIKSANCQSEVQSFIDQISAGIMHSILAGLDGSGSLKEISGVNLVDAKGGPLKAYLHELWSHHYANQTSST</sequence>
<name>A0A6I2L0Y1_9BURK</name>